<evidence type="ECO:0000256" key="2">
    <source>
        <dbReference type="ARBA" id="ARBA00023043"/>
    </source>
</evidence>
<comment type="caution">
    <text evidence="5">The sequence shown here is derived from an EMBL/GenBank/DDBJ whole genome shotgun (WGS) entry which is preliminary data.</text>
</comment>
<dbReference type="Pfam" id="PF13857">
    <property type="entry name" value="Ank_5"/>
    <property type="match status" value="1"/>
</dbReference>
<gene>
    <name evidence="5" type="ORF">TKK_014845</name>
</gene>
<feature type="compositionally biased region" description="Low complexity" evidence="4">
    <location>
        <begin position="783"/>
        <end position="824"/>
    </location>
</feature>
<dbReference type="EMBL" id="JBJJXI010000120">
    <property type="protein sequence ID" value="KAL3390309.1"/>
    <property type="molecule type" value="Genomic_DNA"/>
</dbReference>
<proteinExistence type="predicted"/>
<evidence type="ECO:0000313" key="6">
    <source>
        <dbReference type="Proteomes" id="UP001627154"/>
    </source>
</evidence>
<keyword evidence="6" id="KW-1185">Reference proteome</keyword>
<accession>A0ABD2WC95</accession>
<name>A0ABD2WC95_9HYME</name>
<evidence type="ECO:0000256" key="1">
    <source>
        <dbReference type="ARBA" id="ARBA00022737"/>
    </source>
</evidence>
<dbReference type="Pfam" id="PF12796">
    <property type="entry name" value="Ank_2"/>
    <property type="match status" value="4"/>
</dbReference>
<evidence type="ECO:0000256" key="3">
    <source>
        <dbReference type="PROSITE-ProRule" id="PRU00023"/>
    </source>
</evidence>
<dbReference type="SMART" id="SM00248">
    <property type="entry name" value="ANK"/>
    <property type="match status" value="15"/>
</dbReference>
<dbReference type="PANTHER" id="PTHR24124:SF14">
    <property type="entry name" value="CHROMOSOME UNDETERMINED SCAFFOLD_25, WHOLE GENOME SHOTGUN SEQUENCE"/>
    <property type="match status" value="1"/>
</dbReference>
<dbReference type="Gene3D" id="1.25.40.20">
    <property type="entry name" value="Ankyrin repeat-containing domain"/>
    <property type="match status" value="6"/>
</dbReference>
<keyword evidence="1" id="KW-0677">Repeat</keyword>
<feature type="repeat" description="ANK" evidence="3">
    <location>
        <begin position="371"/>
        <end position="403"/>
    </location>
</feature>
<sequence>MQDIFSRVEIDWLLTKDVKNSRKSLRREVPIIDWAIRTGYKDEPNGDKNGKPWSHGTTPVHHAASSFYLWPCDECKNADAVRDYLKIVDSLFQIYDRFDVNYTDESGFTHLHAACKSGNYEVVKRFLENGQDPNCMALKENDETPLHAAVDWGHKKITELLLRKGANPNAVNAKEMTPLHIISMRRVDDDLAEVFLDTCEEINSKVNVKAKDKSFNTPLHLAMLWRNKNTFETILKYGGNPNWVNMNKETLLHLICKDRRNCNADFKKELEVENLVRILFKTYHDIGKKVLVNAQDRKGNTPLHEALGNFSSSIVKLLLRKGANPNIVNLEKLTPLHIVSMKCNDDSLPLVIFKNMRPKLRPLQVDAQDESGNTPLHVAIVKNRAKLVESLLKIGSDPCVVNAEGLTPLHIACESDYFDGHAIDEFFELISPDRHRVRVDVRDKFGNTPLHVAIVKNRAKLVESLLKVGSDPCVVNAEGLTPLHIACESDYFDGHAIDEFFELISPDRHRVRVDVRDKFGNTPLHVAFDKKHEKMVVNLLKLGFDPYATNVEGVTPVQIACKNGYFGTVWIDEFSKLSAIHEAQHVDAPDESGKTPLRNTLDSLVDALLSNRLRDYHRFKDALVFLLNQGADPNFANKNKETLLHLICKNGGNLNADDEKKLELANLVRMLLFETRHDIRKKVLVNAQNKWGNTPLHEALNNCMSSTVEVLLRGGANPNIANLEKLTPLHFLCIKPDDIMFTFTLFEAFCHNKYHPLQVNAQDKYDDTPLHFALGKKCPHLAASERPASSSPSLSSSSSSSSSTSSVAARSAKAAAARPRQKSSSGGGSGTWRLVITLTQSQPQRAEVQRAWEEAVEELAHSDVELAFVEARAFVPPQLKPEDTSYPTALLQKWCAELKLGRTLVSFVIGGGPAGRFLITASAGMRLPTVWMPLTHKDFIKQCTRSLLYPRVYGVFGKISADVRAAHLLQRSSPSSGEG</sequence>
<dbReference type="PRINTS" id="PR01415">
    <property type="entry name" value="ANKYRIN"/>
</dbReference>
<feature type="repeat" description="ANK" evidence="3">
    <location>
        <begin position="106"/>
        <end position="134"/>
    </location>
</feature>
<evidence type="ECO:0000256" key="4">
    <source>
        <dbReference type="SAM" id="MobiDB-lite"/>
    </source>
</evidence>
<dbReference type="SUPFAM" id="SSF48403">
    <property type="entry name" value="Ankyrin repeat"/>
    <property type="match status" value="2"/>
</dbReference>
<organism evidence="5 6">
    <name type="scientific">Trichogramma kaykai</name>
    <dbReference type="NCBI Taxonomy" id="54128"/>
    <lineage>
        <taxon>Eukaryota</taxon>
        <taxon>Metazoa</taxon>
        <taxon>Ecdysozoa</taxon>
        <taxon>Arthropoda</taxon>
        <taxon>Hexapoda</taxon>
        <taxon>Insecta</taxon>
        <taxon>Pterygota</taxon>
        <taxon>Neoptera</taxon>
        <taxon>Endopterygota</taxon>
        <taxon>Hymenoptera</taxon>
        <taxon>Apocrita</taxon>
        <taxon>Proctotrupomorpha</taxon>
        <taxon>Chalcidoidea</taxon>
        <taxon>Trichogrammatidae</taxon>
        <taxon>Trichogramma</taxon>
    </lineage>
</organism>
<protein>
    <submittedName>
        <fullName evidence="5">Uncharacterized protein</fullName>
    </submittedName>
</protein>
<dbReference type="InterPro" id="IPR036770">
    <property type="entry name" value="Ankyrin_rpt-contain_sf"/>
</dbReference>
<feature type="repeat" description="ANK" evidence="3">
    <location>
        <begin position="519"/>
        <end position="551"/>
    </location>
</feature>
<dbReference type="AlphaFoldDB" id="A0ABD2WC95"/>
<dbReference type="Proteomes" id="UP001627154">
    <property type="component" value="Unassembled WGS sequence"/>
</dbReference>
<dbReference type="PROSITE" id="PS50297">
    <property type="entry name" value="ANK_REP_REGION"/>
    <property type="match status" value="7"/>
</dbReference>
<feature type="repeat" description="ANK" evidence="3">
    <location>
        <begin position="691"/>
        <end position="723"/>
    </location>
</feature>
<dbReference type="InterPro" id="IPR002110">
    <property type="entry name" value="Ankyrin_rpt"/>
</dbReference>
<evidence type="ECO:0000313" key="5">
    <source>
        <dbReference type="EMBL" id="KAL3390309.1"/>
    </source>
</evidence>
<reference evidence="5 6" key="1">
    <citation type="journal article" date="2024" name="bioRxiv">
        <title>A reference genome for Trichogramma kaykai: A tiny desert-dwelling parasitoid wasp with competing sex-ratio distorters.</title>
        <authorList>
            <person name="Culotta J."/>
            <person name="Lindsey A.R."/>
        </authorList>
    </citation>
    <scope>NUCLEOTIDE SEQUENCE [LARGE SCALE GENOMIC DNA]</scope>
    <source>
        <strain evidence="5 6">KSX58</strain>
    </source>
</reference>
<feature type="repeat" description="ANK" evidence="3">
    <location>
        <begin position="141"/>
        <end position="173"/>
    </location>
</feature>
<dbReference type="PROSITE" id="PS50088">
    <property type="entry name" value="ANK_REPEAT"/>
    <property type="match status" value="7"/>
</dbReference>
<feature type="region of interest" description="Disordered" evidence="4">
    <location>
        <begin position="783"/>
        <end position="831"/>
    </location>
</feature>
<keyword evidence="2 3" id="KW-0040">ANK repeat</keyword>
<dbReference type="PANTHER" id="PTHR24124">
    <property type="entry name" value="ANKYRIN REPEAT FAMILY A"/>
    <property type="match status" value="1"/>
</dbReference>
<feature type="repeat" description="ANK" evidence="3">
    <location>
        <begin position="298"/>
        <end position="330"/>
    </location>
</feature>
<feature type="repeat" description="ANK" evidence="3">
    <location>
        <begin position="445"/>
        <end position="477"/>
    </location>
</feature>